<proteinExistence type="inferred from homology"/>
<evidence type="ECO:0000256" key="3">
    <source>
        <dbReference type="ARBA" id="ARBA00023002"/>
    </source>
</evidence>
<dbReference type="PRINTS" id="PR00081">
    <property type="entry name" value="GDHRDH"/>
</dbReference>
<dbReference type="InterPro" id="IPR036291">
    <property type="entry name" value="NAD(P)-bd_dom_sf"/>
</dbReference>
<keyword evidence="3" id="KW-0560">Oxidoreductase</keyword>
<dbReference type="OrthoDB" id="191139at2759"/>
<gene>
    <name evidence="5" type="ORF">BCR44DRAFT_47828</name>
</gene>
<dbReference type="AlphaFoldDB" id="A0A1Y2I3D8"/>
<protein>
    <recommendedName>
        <fullName evidence="7">NAD(P)-binding protein</fullName>
    </recommendedName>
</protein>
<dbReference type="Pfam" id="PF00106">
    <property type="entry name" value="adh_short"/>
    <property type="match status" value="1"/>
</dbReference>
<dbReference type="Proteomes" id="UP000193411">
    <property type="component" value="Unassembled WGS sequence"/>
</dbReference>
<dbReference type="PANTHER" id="PTHR24320:SF282">
    <property type="entry name" value="WW DOMAIN-CONTAINING OXIDOREDUCTASE"/>
    <property type="match status" value="1"/>
</dbReference>
<dbReference type="GO" id="GO:0016491">
    <property type="term" value="F:oxidoreductase activity"/>
    <property type="evidence" value="ECO:0007669"/>
    <property type="project" value="UniProtKB-KW"/>
</dbReference>
<evidence type="ECO:0000256" key="2">
    <source>
        <dbReference type="ARBA" id="ARBA00022857"/>
    </source>
</evidence>
<organism evidence="5 6">
    <name type="scientific">Catenaria anguillulae PL171</name>
    <dbReference type="NCBI Taxonomy" id="765915"/>
    <lineage>
        <taxon>Eukaryota</taxon>
        <taxon>Fungi</taxon>
        <taxon>Fungi incertae sedis</taxon>
        <taxon>Blastocladiomycota</taxon>
        <taxon>Blastocladiomycetes</taxon>
        <taxon>Blastocladiales</taxon>
        <taxon>Catenariaceae</taxon>
        <taxon>Catenaria</taxon>
    </lineage>
</organism>
<dbReference type="PRINTS" id="PR00080">
    <property type="entry name" value="SDRFAMILY"/>
</dbReference>
<evidence type="ECO:0008006" key="7">
    <source>
        <dbReference type="Google" id="ProtNLM"/>
    </source>
</evidence>
<dbReference type="SUPFAM" id="SSF51735">
    <property type="entry name" value="NAD(P)-binding Rossmann-fold domains"/>
    <property type="match status" value="1"/>
</dbReference>
<evidence type="ECO:0000313" key="6">
    <source>
        <dbReference type="Proteomes" id="UP000193411"/>
    </source>
</evidence>
<keyword evidence="2" id="KW-0521">NADP</keyword>
<dbReference type="InterPro" id="IPR002347">
    <property type="entry name" value="SDR_fam"/>
</dbReference>
<evidence type="ECO:0000256" key="4">
    <source>
        <dbReference type="RuleBase" id="RU000363"/>
    </source>
</evidence>
<comment type="similarity">
    <text evidence="1 4">Belongs to the short-chain dehydrogenases/reductases (SDR) family.</text>
</comment>
<evidence type="ECO:0000256" key="1">
    <source>
        <dbReference type="ARBA" id="ARBA00006484"/>
    </source>
</evidence>
<evidence type="ECO:0000313" key="5">
    <source>
        <dbReference type="EMBL" id="ORZ41239.1"/>
    </source>
</evidence>
<comment type="caution">
    <text evidence="5">The sequence shown here is derived from an EMBL/GenBank/DDBJ whole genome shotgun (WGS) entry which is preliminary data.</text>
</comment>
<dbReference type="Gene3D" id="3.40.50.720">
    <property type="entry name" value="NAD(P)-binding Rossmann-like Domain"/>
    <property type="match status" value="1"/>
</dbReference>
<accession>A0A1Y2I3D8</accession>
<sequence>MGGNFSVEQVPPVHGKTFVVTGANAGIGYHTAKTLAMRGGNVILCCRSQERANEAIAKIKSEIETANIPDAGTLEFLALDLQSLKSCEAAARTLLSRKQTIHVLINNAGIMATPFALTKDGIEAQFATNYMGHFVLTMLLLPLLPRDGTGRIVNVSSIAHNTPYSQGLLDIDQIMVKSTPAQGEKSEPEKVYSSWPAYGQSKLANVLFTRFLAEKSPTIQAYSVHPGWVDTELFKNIRESYGIIADWIFKAIGALVATPPSKGALSSLCAATHVDLGTEKAAKWAPNGTYFVPHGRPSTPSAMAQDKEMGDKMWELSVEITKRVLGDKVTKEIQDNLAAAATAGKA</sequence>
<keyword evidence="6" id="KW-1185">Reference proteome</keyword>
<dbReference type="PANTHER" id="PTHR24320">
    <property type="entry name" value="RETINOL DEHYDROGENASE"/>
    <property type="match status" value="1"/>
</dbReference>
<reference evidence="5 6" key="1">
    <citation type="submission" date="2016-07" db="EMBL/GenBank/DDBJ databases">
        <title>Pervasive Adenine N6-methylation of Active Genes in Fungi.</title>
        <authorList>
            <consortium name="DOE Joint Genome Institute"/>
            <person name="Mondo S.J."/>
            <person name="Dannebaum R.O."/>
            <person name="Kuo R.C."/>
            <person name="Labutti K."/>
            <person name="Haridas S."/>
            <person name="Kuo A."/>
            <person name="Salamov A."/>
            <person name="Ahrendt S.R."/>
            <person name="Lipzen A."/>
            <person name="Sullivan W."/>
            <person name="Andreopoulos W.B."/>
            <person name="Clum A."/>
            <person name="Lindquist E."/>
            <person name="Daum C."/>
            <person name="Ramamoorthy G.K."/>
            <person name="Gryganskyi A."/>
            <person name="Culley D."/>
            <person name="Magnuson J.K."/>
            <person name="James T.Y."/>
            <person name="O'Malley M.A."/>
            <person name="Stajich J.E."/>
            <person name="Spatafora J.W."/>
            <person name="Visel A."/>
            <person name="Grigoriev I.V."/>
        </authorList>
    </citation>
    <scope>NUCLEOTIDE SEQUENCE [LARGE SCALE GENOMIC DNA]</scope>
    <source>
        <strain evidence="5 6">PL171</strain>
    </source>
</reference>
<name>A0A1Y2I3D8_9FUNG</name>
<dbReference type="EMBL" id="MCFL01000001">
    <property type="protein sequence ID" value="ORZ41239.1"/>
    <property type="molecule type" value="Genomic_DNA"/>
</dbReference>
<dbReference type="STRING" id="765915.A0A1Y2I3D8"/>